<dbReference type="EMBL" id="RCSS01000505">
    <property type="protein sequence ID" value="RVD91504.1"/>
    <property type="molecule type" value="Genomic_DNA"/>
</dbReference>
<sequence length="341" mass="40184">MQEMPLSFFYLLFIFSSDDQILRVSTDTISLPFKKRKLYHAIQPECTKNNDKICPNNQEKSLENKSDIYPSPKKSKDDDHTSNNFRYKLVKRIVIIRSGRLPSKVKFINRQKSVNEKTDKVPDFENTSLSHKRDSSRKEKHNSLENNSQGSDNSFFKGFQDIEIKEKKDHNLHLNQSHELHKYKNSEILFKCLSSKNPNSKIYEKPCCSQPNTFNKHKELFNTEASSGNLDIRNSKIFSLLGDKKDQILNLNLIFKQKFYQKKIEKTKTELFERPFKLPCQINYKKIINRIEKEYLISLQSLANYCKGGNKRLLNSVLNQDHRNKLCDIFFNDLIIKKLIF</sequence>
<feature type="compositionally biased region" description="Basic and acidic residues" evidence="1">
    <location>
        <begin position="131"/>
        <end position="143"/>
    </location>
</feature>
<protein>
    <submittedName>
        <fullName evidence="2">Uncharacterized protein</fullName>
    </submittedName>
</protein>
<gene>
    <name evidence="2" type="ORF">TUBRATIS_20550</name>
</gene>
<evidence type="ECO:0000313" key="3">
    <source>
        <dbReference type="Proteomes" id="UP000282876"/>
    </source>
</evidence>
<dbReference type="AlphaFoldDB" id="A0A437AK86"/>
<comment type="caution">
    <text evidence="2">The sequence shown here is derived from an EMBL/GenBank/DDBJ whole genome shotgun (WGS) entry which is preliminary data.</text>
</comment>
<feature type="region of interest" description="Disordered" evidence="1">
    <location>
        <begin position="48"/>
        <end position="82"/>
    </location>
</feature>
<proteinExistence type="predicted"/>
<accession>A0A437AK86</accession>
<evidence type="ECO:0000256" key="1">
    <source>
        <dbReference type="SAM" id="MobiDB-lite"/>
    </source>
</evidence>
<feature type="region of interest" description="Disordered" evidence="1">
    <location>
        <begin position="118"/>
        <end position="154"/>
    </location>
</feature>
<dbReference type="Proteomes" id="UP000282876">
    <property type="component" value="Unassembled WGS sequence"/>
</dbReference>
<organism evidence="2 3">
    <name type="scientific">Tubulinosema ratisbonensis</name>
    <dbReference type="NCBI Taxonomy" id="291195"/>
    <lineage>
        <taxon>Eukaryota</taxon>
        <taxon>Fungi</taxon>
        <taxon>Fungi incertae sedis</taxon>
        <taxon>Microsporidia</taxon>
        <taxon>Tubulinosematoidea</taxon>
        <taxon>Tubulinosematidae</taxon>
        <taxon>Tubulinosema</taxon>
    </lineage>
</organism>
<name>A0A437AK86_9MICR</name>
<reference evidence="2 3" key="1">
    <citation type="submission" date="2018-10" db="EMBL/GenBank/DDBJ databases">
        <title>Draft genome sequence of the microsporidian Tubulinosema ratisbonensis.</title>
        <authorList>
            <person name="Polonais V."/>
            <person name="Peyretaillade E."/>
            <person name="Niehus S."/>
            <person name="Wawrzyniak I."/>
            <person name="Franchet A."/>
            <person name="Gaspin C."/>
            <person name="Reichstadt M."/>
            <person name="Belser C."/>
            <person name="Labadie K."/>
            <person name="Delbac F."/>
            <person name="Ferrandon D."/>
        </authorList>
    </citation>
    <scope>NUCLEOTIDE SEQUENCE [LARGE SCALE GENOMIC DNA]</scope>
    <source>
        <strain evidence="2 3">Franzen</strain>
    </source>
</reference>
<evidence type="ECO:0000313" key="2">
    <source>
        <dbReference type="EMBL" id="RVD91504.1"/>
    </source>
</evidence>
<feature type="compositionally biased region" description="Polar residues" evidence="1">
    <location>
        <begin position="144"/>
        <end position="154"/>
    </location>
</feature>
<keyword evidence="3" id="KW-1185">Reference proteome</keyword>
<dbReference type="VEuPathDB" id="MicrosporidiaDB:TUBRATIS_20550"/>